<dbReference type="Proteomes" id="UP000182306">
    <property type="component" value="Chromosome"/>
</dbReference>
<name>A0A1L3LJL1_9HYPH</name>
<feature type="transmembrane region" description="Helical" evidence="1">
    <location>
        <begin position="84"/>
        <end position="106"/>
    </location>
</feature>
<dbReference type="AlphaFoldDB" id="A0A1L3LJL1"/>
<feature type="transmembrane region" description="Helical" evidence="1">
    <location>
        <begin position="58"/>
        <end position="78"/>
    </location>
</feature>
<keyword evidence="1" id="KW-0472">Membrane</keyword>
<dbReference type="Proteomes" id="UP000295043">
    <property type="component" value="Unassembled WGS sequence"/>
</dbReference>
<evidence type="ECO:0000313" key="2">
    <source>
        <dbReference type="EMBL" id="APG90284.1"/>
    </source>
</evidence>
<reference evidence="3 5" key="2">
    <citation type="submission" date="2019-03" db="EMBL/GenBank/DDBJ databases">
        <title>Genomic Encyclopedia of Type Strains, Phase IV (KMG-V): Genome sequencing to study the core and pangenomes of soil and plant-associated prokaryotes.</title>
        <authorList>
            <person name="Whitman W."/>
        </authorList>
    </citation>
    <scope>NUCLEOTIDE SEQUENCE [LARGE SCALE GENOMIC DNA]</scope>
    <source>
        <strain evidence="3 5">23C40</strain>
    </source>
</reference>
<sequence length="130" mass="14389">MNDDKALYPPVDSVMTGVKGLCPRCGQGRLFDGFLKVRLACESCELDYRFADSGDGPVVFVILIVGFIVLGAALWMEVNVSPPLWLHFLLWIPLATVFSLALTRILKGVLINLQYRNNAHPGEIDRGRDA</sequence>
<dbReference type="RefSeq" id="WP_064251783.1">
    <property type="nucleotide sequence ID" value="NZ_CP013107.1"/>
</dbReference>
<accession>A0A1L3LJL1</accession>
<evidence type="ECO:0000256" key="1">
    <source>
        <dbReference type="SAM" id="Phobius"/>
    </source>
</evidence>
<evidence type="ECO:0000313" key="3">
    <source>
        <dbReference type="EMBL" id="TCN22517.1"/>
    </source>
</evidence>
<proteinExistence type="predicted"/>
<evidence type="ECO:0000313" key="5">
    <source>
        <dbReference type="Proteomes" id="UP000295043"/>
    </source>
</evidence>
<protein>
    <submittedName>
        <fullName evidence="3">Uncharacterized protein (DUF983 family)</fullName>
    </submittedName>
</protein>
<reference evidence="2 4" key="1">
    <citation type="submission" date="2015-10" db="EMBL/GenBank/DDBJ databases">
        <title>Genomic differences between typical nodule nitrogen-fixing rhizobial strains and those coming from bean seeds.</title>
        <authorList>
            <person name="Peralta H."/>
            <person name="Aguilar-Vera A."/>
            <person name="Diaz R."/>
            <person name="Mora Y."/>
            <person name="Martinez-Batallar G."/>
            <person name="Salazar E."/>
            <person name="Vargas-Lagunas C."/>
            <person name="Encarnacion S."/>
            <person name="Girard L."/>
            <person name="Mora J."/>
        </authorList>
    </citation>
    <scope>NUCLEOTIDE SEQUENCE [LARGE SCALE GENOMIC DNA]</scope>
    <source>
        <strain evidence="2 4">CFNEI 73</strain>
    </source>
</reference>
<dbReference type="EMBL" id="CP013107">
    <property type="protein sequence ID" value="APG90284.1"/>
    <property type="molecule type" value="Genomic_DNA"/>
</dbReference>
<dbReference type="Pfam" id="PF06170">
    <property type="entry name" value="DUF983"/>
    <property type="match status" value="1"/>
</dbReference>
<dbReference type="InterPro" id="IPR009325">
    <property type="entry name" value="DUF983"/>
</dbReference>
<keyword evidence="1" id="KW-1133">Transmembrane helix</keyword>
<dbReference type="OrthoDB" id="9799456at2"/>
<dbReference type="EMBL" id="SLVU01000024">
    <property type="protein sequence ID" value="TCN22517.1"/>
    <property type="molecule type" value="Genomic_DNA"/>
</dbReference>
<organism evidence="2 4">
    <name type="scientific">Sinorhizobium americanum</name>
    <dbReference type="NCBI Taxonomy" id="194963"/>
    <lineage>
        <taxon>Bacteria</taxon>
        <taxon>Pseudomonadati</taxon>
        <taxon>Pseudomonadota</taxon>
        <taxon>Alphaproteobacteria</taxon>
        <taxon>Hyphomicrobiales</taxon>
        <taxon>Rhizobiaceae</taxon>
        <taxon>Sinorhizobium/Ensifer group</taxon>
        <taxon>Sinorhizobium</taxon>
    </lineage>
</organism>
<keyword evidence="1" id="KW-0812">Transmembrane</keyword>
<dbReference type="KEGG" id="same:SAMCFNEI73_Ch0962"/>
<dbReference type="STRING" id="194963.SAMCFNEI73_Ch0962"/>
<evidence type="ECO:0000313" key="4">
    <source>
        <dbReference type="Proteomes" id="UP000182306"/>
    </source>
</evidence>
<gene>
    <name evidence="3" type="ORF">EV184_12478</name>
    <name evidence="2" type="ORF">SAMCFNEI73_Ch0962</name>
</gene>
<keyword evidence="4" id="KW-1185">Reference proteome</keyword>